<dbReference type="AlphaFoldDB" id="A0ABD3MJV8"/>
<gene>
    <name evidence="2" type="ORF">ACHAW5_008926</name>
</gene>
<accession>A0ABD3MJV8</accession>
<evidence type="ECO:0000313" key="2">
    <source>
        <dbReference type="EMBL" id="KAL3764329.1"/>
    </source>
</evidence>
<sequence>MGKSSDTDTTENDGHGVHERLTNTVDGDTDPSQCASGALETQTVHSSSTTQDEPEGCQAKLDTVSSAEADPKETVSLHLDRSDQLMGPDRATIEVYDVKLDSMDAGAHYNCEPDSNGHTKNFDSTGGHNTGDATNAIGLKSSPSSMNSAWAKADQLISSQVSPFGCNIDTSKYPPSCIVKLPPGLSSGDQLTIRWPALKPSQNAAAAEKSIEVKSSKRRRSDDGCPSEEDTALLVKITLPTKVKAKMKQSYRHVKVFAPWITVERAAVNTLTARQLRSIGIDGHDGCNAILRRSRRQRIRNHGEGNFSVGHSRIGDRYQVSVTQIPCASTWGKDLLVRSESTCCEGNISGGKDALAKNDQIWDAALSEEALNRGEPLYEYIESLHTFQKARGMMTLHQSAYKVTLSEQLFHSQTVVDIPFPDAPEPAGFKCQKPHSMLEGTPLSTHERTAFNEAILEYRKQWPKIAKAGRDVVIISKARNSGSSLMYVKFAMMGGT</sequence>
<feature type="compositionally biased region" description="Polar residues" evidence="1">
    <location>
        <begin position="22"/>
        <end position="51"/>
    </location>
</feature>
<evidence type="ECO:0000256" key="1">
    <source>
        <dbReference type="SAM" id="MobiDB-lite"/>
    </source>
</evidence>
<keyword evidence="3" id="KW-1185">Reference proteome</keyword>
<organism evidence="2 3">
    <name type="scientific">Stephanodiscus triporus</name>
    <dbReference type="NCBI Taxonomy" id="2934178"/>
    <lineage>
        <taxon>Eukaryota</taxon>
        <taxon>Sar</taxon>
        <taxon>Stramenopiles</taxon>
        <taxon>Ochrophyta</taxon>
        <taxon>Bacillariophyta</taxon>
        <taxon>Coscinodiscophyceae</taxon>
        <taxon>Thalassiosirophycidae</taxon>
        <taxon>Stephanodiscales</taxon>
        <taxon>Stephanodiscaceae</taxon>
        <taxon>Stephanodiscus</taxon>
    </lineage>
</organism>
<dbReference type="Proteomes" id="UP001530315">
    <property type="component" value="Unassembled WGS sequence"/>
</dbReference>
<dbReference type="EMBL" id="JALLAZ020001779">
    <property type="protein sequence ID" value="KAL3764329.1"/>
    <property type="molecule type" value="Genomic_DNA"/>
</dbReference>
<name>A0ABD3MJV8_9STRA</name>
<feature type="compositionally biased region" description="Basic and acidic residues" evidence="1">
    <location>
        <begin position="12"/>
        <end position="21"/>
    </location>
</feature>
<proteinExistence type="predicted"/>
<feature type="compositionally biased region" description="Basic and acidic residues" evidence="1">
    <location>
        <begin position="209"/>
        <end position="223"/>
    </location>
</feature>
<feature type="region of interest" description="Disordered" evidence="1">
    <location>
        <begin position="1"/>
        <end position="57"/>
    </location>
</feature>
<comment type="caution">
    <text evidence="2">The sequence shown here is derived from an EMBL/GenBank/DDBJ whole genome shotgun (WGS) entry which is preliminary data.</text>
</comment>
<protein>
    <submittedName>
        <fullName evidence="2">Uncharacterized protein</fullName>
    </submittedName>
</protein>
<feature type="region of interest" description="Disordered" evidence="1">
    <location>
        <begin position="206"/>
        <end position="227"/>
    </location>
</feature>
<evidence type="ECO:0000313" key="3">
    <source>
        <dbReference type="Proteomes" id="UP001530315"/>
    </source>
</evidence>
<reference evidence="2 3" key="1">
    <citation type="submission" date="2024-10" db="EMBL/GenBank/DDBJ databases">
        <title>Updated reference genomes for cyclostephanoid diatoms.</title>
        <authorList>
            <person name="Roberts W.R."/>
            <person name="Alverson A.J."/>
        </authorList>
    </citation>
    <scope>NUCLEOTIDE SEQUENCE [LARGE SCALE GENOMIC DNA]</scope>
    <source>
        <strain evidence="2 3">AJA276-08</strain>
    </source>
</reference>